<evidence type="ECO:0000313" key="2">
    <source>
        <dbReference type="EMBL" id="CNE11028.1"/>
    </source>
</evidence>
<gene>
    <name evidence="2" type="ORF">ERS008491_00452</name>
</gene>
<keyword evidence="1" id="KW-0472">Membrane</keyword>
<keyword evidence="1" id="KW-0812">Transmembrane</keyword>
<accession>A0A0T9KLM2</accession>
<evidence type="ECO:0000313" key="3">
    <source>
        <dbReference type="Proteomes" id="UP000045824"/>
    </source>
</evidence>
<dbReference type="RefSeq" id="WP_050118252.1">
    <property type="nucleotide sequence ID" value="NZ_CAWMAB010000001.1"/>
</dbReference>
<reference evidence="2 3" key="1">
    <citation type="submission" date="2015-03" db="EMBL/GenBank/DDBJ databases">
        <authorList>
            <person name="Murphy D."/>
        </authorList>
    </citation>
    <scope>NUCLEOTIDE SEQUENCE [LARGE SCALE GENOMIC DNA]</scope>
    <source>
        <strain evidence="2 3">FCF326</strain>
    </source>
</reference>
<dbReference type="Proteomes" id="UP000045824">
    <property type="component" value="Unassembled WGS sequence"/>
</dbReference>
<dbReference type="AlphaFoldDB" id="A0A0T9KLM2"/>
<feature type="transmembrane region" description="Helical" evidence="1">
    <location>
        <begin position="6"/>
        <end position="25"/>
    </location>
</feature>
<organism evidence="2 3">
    <name type="scientific">Yersinia kristensenii</name>
    <dbReference type="NCBI Taxonomy" id="28152"/>
    <lineage>
        <taxon>Bacteria</taxon>
        <taxon>Pseudomonadati</taxon>
        <taxon>Pseudomonadota</taxon>
        <taxon>Gammaproteobacteria</taxon>
        <taxon>Enterobacterales</taxon>
        <taxon>Yersiniaceae</taxon>
        <taxon>Yersinia</taxon>
    </lineage>
</organism>
<sequence>MTWLVSNWRTVFVALVIPAFLFLLLNRNHLSNQAEKREAELVTEQATNVALGSIIDAYQANDAANRVSTTRQLENERKLRNESDERLRRFKAAAASDDCSIKPMPGDVISVMRE</sequence>
<evidence type="ECO:0000256" key="1">
    <source>
        <dbReference type="SAM" id="Phobius"/>
    </source>
</evidence>
<keyword evidence="1" id="KW-1133">Transmembrane helix</keyword>
<name>A0A0T9KLM2_YERKR</name>
<dbReference type="EMBL" id="CPYI01000001">
    <property type="protein sequence ID" value="CNE11028.1"/>
    <property type="molecule type" value="Genomic_DNA"/>
</dbReference>
<protein>
    <submittedName>
        <fullName evidence="2">Putative phage antitermination protein Q</fullName>
    </submittedName>
</protein>
<proteinExistence type="predicted"/>